<reference evidence="3" key="1">
    <citation type="journal article" date="2014" name="Int. J. Syst. Evol. Microbiol.">
        <title>Complete genome sequence of Corynebacterium casei LMG S-19264T (=DSM 44701T), isolated from a smear-ripened cheese.</title>
        <authorList>
            <consortium name="US DOE Joint Genome Institute (JGI-PGF)"/>
            <person name="Walter F."/>
            <person name="Albersmeier A."/>
            <person name="Kalinowski J."/>
            <person name="Ruckert C."/>
        </authorList>
    </citation>
    <scope>NUCLEOTIDE SEQUENCE</scope>
    <source>
        <strain evidence="3">CGMCC 1.15330</strain>
    </source>
</reference>
<dbReference type="Proteomes" id="UP000623067">
    <property type="component" value="Unassembled WGS sequence"/>
</dbReference>
<evidence type="ECO:0000256" key="1">
    <source>
        <dbReference type="PIRSR" id="PIRSR011396-1"/>
    </source>
</evidence>
<dbReference type="SUPFAM" id="SSF51905">
    <property type="entry name" value="FAD/NAD(P)-binding domain"/>
    <property type="match status" value="1"/>
</dbReference>
<keyword evidence="2" id="KW-0285">Flavoprotein</keyword>
<feature type="binding site" evidence="2">
    <location>
        <begin position="13"/>
        <end position="16"/>
    </location>
    <ligand>
        <name>FAD</name>
        <dbReference type="ChEBI" id="CHEBI:57692"/>
    </ligand>
</feature>
<feature type="binding site" evidence="2">
    <location>
        <position position="353"/>
    </location>
    <ligand>
        <name>FAD</name>
        <dbReference type="ChEBI" id="CHEBI:57692"/>
    </ligand>
</feature>
<proteinExistence type="predicted"/>
<dbReference type="GO" id="GO:0004497">
    <property type="term" value="F:monooxygenase activity"/>
    <property type="evidence" value="ECO:0007669"/>
    <property type="project" value="InterPro"/>
</dbReference>
<dbReference type="PANTHER" id="PTHR43747">
    <property type="entry name" value="FAD-BINDING PROTEIN"/>
    <property type="match status" value="1"/>
</dbReference>
<dbReference type="InterPro" id="IPR036188">
    <property type="entry name" value="FAD/NAD-bd_sf"/>
</dbReference>
<keyword evidence="2" id="KW-0547">Nucleotide-binding</keyword>
<comment type="caution">
    <text evidence="3">The sequence shown here is derived from an EMBL/GenBank/DDBJ whole genome shotgun (WGS) entry which is preliminary data.</text>
</comment>
<organism evidence="3 4">
    <name type="scientific">Sphingomonas metalli</name>
    <dbReference type="NCBI Taxonomy" id="1779358"/>
    <lineage>
        <taxon>Bacteria</taxon>
        <taxon>Pseudomonadati</taxon>
        <taxon>Pseudomonadota</taxon>
        <taxon>Alphaproteobacteria</taxon>
        <taxon>Sphingomonadales</taxon>
        <taxon>Sphingomonadaceae</taxon>
        <taxon>Sphingomonas</taxon>
    </lineage>
</organism>
<gene>
    <name evidence="3" type="ORF">GCM10011380_16160</name>
</gene>
<keyword evidence="2" id="KW-0274">FAD</keyword>
<feature type="binding site" evidence="2">
    <location>
        <position position="340"/>
    </location>
    <ligand>
        <name>FAD</name>
        <dbReference type="ChEBI" id="CHEBI:57692"/>
    </ligand>
</feature>
<name>A0A916T2E8_9SPHN</name>
<dbReference type="Gene3D" id="3.50.50.60">
    <property type="entry name" value="FAD/NAD(P)-binding domain"/>
    <property type="match status" value="1"/>
</dbReference>
<keyword evidence="4" id="KW-1185">Reference proteome</keyword>
<evidence type="ECO:0000313" key="4">
    <source>
        <dbReference type="Proteomes" id="UP000623067"/>
    </source>
</evidence>
<feature type="binding site" evidence="2">
    <location>
        <position position="189"/>
    </location>
    <ligand>
        <name>FAD</name>
        <dbReference type="ChEBI" id="CHEBI:57692"/>
    </ligand>
</feature>
<dbReference type="Pfam" id="PF04820">
    <property type="entry name" value="Trp_halogenase"/>
    <property type="match status" value="1"/>
</dbReference>
<dbReference type="InterPro" id="IPR006905">
    <property type="entry name" value="Flavin_halogenase"/>
</dbReference>
<feature type="active site" evidence="1">
    <location>
        <position position="82"/>
    </location>
</feature>
<feature type="binding site" evidence="2">
    <location>
        <position position="349"/>
    </location>
    <ligand>
        <name>L-tryptophan</name>
        <dbReference type="ChEBI" id="CHEBI:57912"/>
    </ligand>
</feature>
<dbReference type="AlphaFoldDB" id="A0A916T2E8"/>
<protein>
    <submittedName>
        <fullName evidence="3">Tryptophan halogenase</fullName>
    </submittedName>
</protein>
<dbReference type="PIRSF" id="PIRSF011396">
    <property type="entry name" value="Trp_halogenase"/>
    <property type="match status" value="1"/>
</dbReference>
<dbReference type="InterPro" id="IPR050816">
    <property type="entry name" value="Flavin-dep_Halogenase_NPB"/>
</dbReference>
<dbReference type="GO" id="GO:0000166">
    <property type="term" value="F:nucleotide binding"/>
    <property type="evidence" value="ECO:0007669"/>
    <property type="project" value="UniProtKB-KW"/>
</dbReference>
<dbReference type="PANTHER" id="PTHR43747:SF4">
    <property type="entry name" value="FLAVIN-DEPENDENT TRYPTOPHAN HALOGENASE"/>
    <property type="match status" value="1"/>
</dbReference>
<accession>A0A916T2E8</accession>
<reference evidence="3" key="2">
    <citation type="submission" date="2020-09" db="EMBL/GenBank/DDBJ databases">
        <authorList>
            <person name="Sun Q."/>
            <person name="Zhou Y."/>
        </authorList>
    </citation>
    <scope>NUCLEOTIDE SEQUENCE</scope>
    <source>
        <strain evidence="3">CGMCC 1.15330</strain>
    </source>
</reference>
<evidence type="ECO:0000313" key="3">
    <source>
        <dbReference type="EMBL" id="GGB27296.1"/>
    </source>
</evidence>
<dbReference type="InterPro" id="IPR033856">
    <property type="entry name" value="Trp_halogen"/>
</dbReference>
<sequence>MVQPINHIVIVGGGTAGWLTAGVIAARHQGRRAHGFTVTLVESPNVPIIGVGEGTWPTLRNTLRKMGVSETDFFRECDASFKQGARFNRWVTGAADDGYYHPLMMPQGFAQVNLAAHWLAGEEGATNFCDAVTPQGRICDEGLAPKTIATPEYEALANYAYHLDAGRFADFLRRHCCDKLGVRHVLADVTEPVMAENGDIAAVRTEQAGEIAGDLFVDCTGFRALLLGEAMGVPFRPLGDVLFCDTALAIQVPYDAADAPIASHTISTAQSAGWIWDIGVQSRRGVGHVFSSSHIDVDDAERELRAYLGEAGRDLPVRRLSIRAGHRERFWQGNCVAVGLAAGFLEPLEASAIVLIELSAKLIAEQMPACREVMDTVARRFNETTLYRWGRIVDFLKLHYALTQRTDSDFWRDNARPETMPDRLNALMELWRWQVPWMHDELDRVEEVFPAASYQYVLYGMGQRTAVPPGSLAAETVMAGRARRENDAMTAKLLAGLPRHRDLIRKIVERGLPTI</sequence>
<feature type="binding site" evidence="2">
    <location>
        <position position="82"/>
    </location>
    <ligand>
        <name>7-chloro-L-tryptophan</name>
        <dbReference type="ChEBI" id="CHEBI:58713"/>
    </ligand>
</feature>
<evidence type="ECO:0000256" key="2">
    <source>
        <dbReference type="PIRSR" id="PIRSR011396-2"/>
    </source>
</evidence>
<dbReference type="RefSeq" id="WP_188658228.1">
    <property type="nucleotide sequence ID" value="NZ_BMIH01000002.1"/>
</dbReference>
<dbReference type="EMBL" id="BMIH01000002">
    <property type="protein sequence ID" value="GGB27296.1"/>
    <property type="molecule type" value="Genomic_DNA"/>
</dbReference>